<dbReference type="EMBL" id="U15183">
    <property type="protein sequence ID" value="AAA62999.1"/>
    <property type="molecule type" value="Genomic_DNA"/>
</dbReference>
<reference evidence="2 3" key="3">
    <citation type="submission" date="2018-05" db="EMBL/GenBank/DDBJ databases">
        <title>Evolution of small genomes with special reference to Mycobacterium leprae.</title>
        <authorList>
            <person name="Mohanty P.S."/>
            <person name="Bansal A.K."/>
            <person name="Gupta U.D."/>
            <person name="Naaz F."/>
            <person name="Dwivedi V.D."/>
            <person name="Singh H."/>
            <person name="Gupta G."/>
            <person name="Sharma S."/>
            <person name="Arora M."/>
        </authorList>
    </citation>
    <scope>NUCLEOTIDE SEQUENCE [LARGE SCALE GENOMIC DNA]</scope>
    <source>
        <strain evidence="2 3">MRHRU-235-G</strain>
    </source>
</reference>
<reference evidence="1" key="1">
    <citation type="submission" date="1994-09" db="EMBL/GenBank/DDBJ databases">
        <authorList>
            <person name="Robison K."/>
        </authorList>
    </citation>
    <scope>NUCLEOTIDE SEQUENCE</scope>
</reference>
<proteinExistence type="predicted"/>
<organism evidence="1">
    <name type="scientific">Mycobacterium leprae</name>
    <dbReference type="NCBI Taxonomy" id="1769"/>
    <lineage>
        <taxon>Bacteria</taxon>
        <taxon>Bacillati</taxon>
        <taxon>Actinomycetota</taxon>
        <taxon>Actinomycetes</taxon>
        <taxon>Mycobacteriales</taxon>
        <taxon>Mycobacteriaceae</taxon>
        <taxon>Mycobacterium</taxon>
    </lineage>
</organism>
<dbReference type="AlphaFoldDB" id="Q50087"/>
<protein>
    <submittedName>
        <fullName evidence="1">U1740ac</fullName>
    </submittedName>
</protein>
<dbReference type="RefSeq" id="WP_041323372.1">
    <property type="nucleotide sequence ID" value="NZ_CP029543.1"/>
</dbReference>
<evidence type="ECO:0000313" key="1">
    <source>
        <dbReference type="EMBL" id="AAA62999.1"/>
    </source>
</evidence>
<accession>Q50087</accession>
<evidence type="ECO:0000313" key="3">
    <source>
        <dbReference type="Proteomes" id="UP000249682"/>
    </source>
</evidence>
<name>Q50087_MYCLR</name>
<sequence>MLGKSGDYPGYGKYQVGSATFGYLDELTYYAFALRSTWNLEDQDAIADNDDDAIRLNYIA</sequence>
<reference evidence="1" key="2">
    <citation type="submission" date="1995-04" db="EMBL/GenBank/DDBJ databases">
        <authorList>
            <person name="Smith D.R."/>
        </authorList>
    </citation>
    <scope>NUCLEOTIDE SEQUENCE</scope>
</reference>
<dbReference type="Proteomes" id="UP000249682">
    <property type="component" value="Chromosome"/>
</dbReference>
<gene>
    <name evidence="2" type="ORF">DIJ64_13065</name>
</gene>
<evidence type="ECO:0000313" key="2">
    <source>
        <dbReference type="EMBL" id="AWV48655.1"/>
    </source>
</evidence>
<dbReference type="EMBL" id="CP029543">
    <property type="protein sequence ID" value="AWV48655.1"/>
    <property type="molecule type" value="Genomic_DNA"/>
</dbReference>